<protein>
    <recommendedName>
        <fullName evidence="4">diphthine methyl ester synthase</fullName>
        <ecNumber evidence="4">2.1.1.314</ecNumber>
    </recommendedName>
</protein>
<dbReference type="FunFam" id="3.40.1010.10:FF:000004">
    <property type="entry name" value="Putative diphthine synthase"/>
    <property type="match status" value="1"/>
</dbReference>
<dbReference type="GO" id="GO:0141133">
    <property type="term" value="F:diphthine methyl ester synthase activity"/>
    <property type="evidence" value="ECO:0007669"/>
    <property type="project" value="UniProtKB-EC"/>
</dbReference>
<dbReference type="PANTHER" id="PTHR10882:SF0">
    <property type="entry name" value="DIPHTHINE METHYL ESTER SYNTHASE"/>
    <property type="match status" value="1"/>
</dbReference>
<dbReference type="Pfam" id="PF00590">
    <property type="entry name" value="TP_methylase"/>
    <property type="match status" value="1"/>
</dbReference>
<evidence type="ECO:0000256" key="3">
    <source>
        <dbReference type="ARBA" id="ARBA00006729"/>
    </source>
</evidence>
<dbReference type="CDD" id="cd11647">
    <property type="entry name" value="DHP5_DphB"/>
    <property type="match status" value="1"/>
</dbReference>
<comment type="pathway">
    <text evidence="2">Protein modification; peptidyl-diphthamide biosynthesis.</text>
</comment>
<dbReference type="GO" id="GO:0017183">
    <property type="term" value="P:protein histidyl modification to diphthamide"/>
    <property type="evidence" value="ECO:0007669"/>
    <property type="project" value="InterPro"/>
</dbReference>
<dbReference type="AlphaFoldDB" id="A0A9N8ZG26"/>
<keyword evidence="6" id="KW-0808">Transferase</keyword>
<dbReference type="InterPro" id="IPR004551">
    <property type="entry name" value="Dphthn_synthase"/>
</dbReference>
<dbReference type="GO" id="GO:0032259">
    <property type="term" value="P:methylation"/>
    <property type="evidence" value="ECO:0007669"/>
    <property type="project" value="UniProtKB-KW"/>
</dbReference>
<proteinExistence type="inferred from homology"/>
<evidence type="ECO:0000256" key="5">
    <source>
        <dbReference type="ARBA" id="ARBA00022603"/>
    </source>
</evidence>
<evidence type="ECO:0000256" key="1">
    <source>
        <dbReference type="ARBA" id="ARBA00004006"/>
    </source>
</evidence>
<dbReference type="InterPro" id="IPR014776">
    <property type="entry name" value="4pyrrole_Mease_sub2"/>
</dbReference>
<evidence type="ECO:0000256" key="4">
    <source>
        <dbReference type="ARBA" id="ARBA00011927"/>
    </source>
</evidence>
<comment type="similarity">
    <text evidence="3">Belongs to the diphthine synthase family.</text>
</comment>
<organism evidence="10 11">
    <name type="scientific">Ambispora leptoticha</name>
    <dbReference type="NCBI Taxonomy" id="144679"/>
    <lineage>
        <taxon>Eukaryota</taxon>
        <taxon>Fungi</taxon>
        <taxon>Fungi incertae sedis</taxon>
        <taxon>Mucoromycota</taxon>
        <taxon>Glomeromycotina</taxon>
        <taxon>Glomeromycetes</taxon>
        <taxon>Archaeosporales</taxon>
        <taxon>Ambisporaceae</taxon>
        <taxon>Ambispora</taxon>
    </lineage>
</organism>
<dbReference type="InterPro" id="IPR000878">
    <property type="entry name" value="4pyrrol_Mease"/>
</dbReference>
<comment type="catalytic activity">
    <reaction evidence="8">
        <text>2-[(3S)-amino-3-carboxypropyl]-L-histidyl-[translation elongation factor 2] + 4 S-adenosyl-L-methionine = diphthine methyl ester-[translation elongation factor 2] + 4 S-adenosyl-L-homocysteine + 3 H(+)</text>
        <dbReference type="Rhea" id="RHEA:42652"/>
        <dbReference type="Rhea" id="RHEA-COMP:9749"/>
        <dbReference type="Rhea" id="RHEA-COMP:10173"/>
        <dbReference type="ChEBI" id="CHEBI:15378"/>
        <dbReference type="ChEBI" id="CHEBI:57856"/>
        <dbReference type="ChEBI" id="CHEBI:59789"/>
        <dbReference type="ChEBI" id="CHEBI:73995"/>
        <dbReference type="ChEBI" id="CHEBI:79005"/>
        <dbReference type="EC" id="2.1.1.314"/>
    </reaction>
</comment>
<evidence type="ECO:0000256" key="7">
    <source>
        <dbReference type="ARBA" id="ARBA00022691"/>
    </source>
</evidence>
<evidence type="ECO:0000313" key="10">
    <source>
        <dbReference type="EMBL" id="CAG8487975.1"/>
    </source>
</evidence>
<evidence type="ECO:0000313" key="11">
    <source>
        <dbReference type="Proteomes" id="UP000789508"/>
    </source>
</evidence>
<dbReference type="OrthoDB" id="2516at2759"/>
<keyword evidence="5" id="KW-0489">Methyltransferase</keyword>
<dbReference type="HAMAP" id="MF_01084">
    <property type="entry name" value="Diphthine_synth"/>
    <property type="match status" value="1"/>
</dbReference>
<gene>
    <name evidence="10" type="ORF">ALEPTO_LOCUS2832</name>
</gene>
<dbReference type="SUPFAM" id="SSF53790">
    <property type="entry name" value="Tetrapyrrole methylase"/>
    <property type="match status" value="1"/>
</dbReference>
<dbReference type="EC" id="2.1.1.314" evidence="4"/>
<comment type="caution">
    <text evidence="10">The sequence shown here is derived from an EMBL/GenBank/DDBJ whole genome shotgun (WGS) entry which is preliminary data.</text>
</comment>
<evidence type="ECO:0000259" key="9">
    <source>
        <dbReference type="Pfam" id="PF00590"/>
    </source>
</evidence>
<dbReference type="InterPro" id="IPR035996">
    <property type="entry name" value="4pyrrol_Methylase_sf"/>
</dbReference>
<dbReference type="EMBL" id="CAJVPS010000463">
    <property type="protein sequence ID" value="CAG8487975.1"/>
    <property type="molecule type" value="Genomic_DNA"/>
</dbReference>
<dbReference type="Gene3D" id="3.40.1010.10">
    <property type="entry name" value="Cobalt-precorrin-4 Transmethylase, Domain 1"/>
    <property type="match status" value="1"/>
</dbReference>
<dbReference type="PANTHER" id="PTHR10882">
    <property type="entry name" value="DIPHTHINE SYNTHASE"/>
    <property type="match status" value="1"/>
</dbReference>
<accession>A0A9N8ZG26</accession>
<keyword evidence="11" id="KW-1185">Reference proteome</keyword>
<evidence type="ECO:0000256" key="8">
    <source>
        <dbReference type="ARBA" id="ARBA00048752"/>
    </source>
</evidence>
<dbReference type="Gene3D" id="3.30.950.10">
    <property type="entry name" value="Methyltransferase, Cobalt-precorrin-4 Transmethylase, Domain 2"/>
    <property type="match status" value="1"/>
</dbReference>
<evidence type="ECO:0000256" key="2">
    <source>
        <dbReference type="ARBA" id="ARBA00005156"/>
    </source>
</evidence>
<dbReference type="Proteomes" id="UP000789508">
    <property type="component" value="Unassembled WGS sequence"/>
</dbReference>
<name>A0A9N8ZG26_9GLOM</name>
<dbReference type="FunFam" id="3.30.950.10:FF:000004">
    <property type="entry name" value="Diphthine synthase putative"/>
    <property type="match status" value="1"/>
</dbReference>
<sequence length="498" mass="55722">MAQLQPLEPTLAQLPHLSNENLIQEKNRLQNSIFHLQRSNREMIPFSREDPDLLLAIQENVDNDLLSTSSSMPFPYTNNDIRDTLVEVNRDDGTTTSSTTMSIPSTIATINTSLSRQETLDLRELEMFESTEDVNPMNNLTESSFRLVNGIPNSNVSSNVPHSFTNGTLDPLQGSSSFIASRNLPNGIDHEEEETDDDGVLNTDTFLFALGTMLYIIGLGLADETDITLKGLEAIKSCERVYLEAYTSILLVSKEKLEAFYGRNLILADRELVETQSNEILAGANTVNVAFLVVGDPFGATTHTDLVLRARELNIPVTTIHNASIMNSVGACGLQLYNFGQTISIPFFTDSWRPDSFYDRIKENRSLGLHTLCLLADIKVKEQSIENLARGRKVYEPPKYMTINQAIEQLLEIEENRKENAYTKDTLALGIARLGSSTHQVIKAGPLDRLLNEDFGPPLHSLVIVGSRMHVLEADYMRYFAIVVQEFDEIVKRDFIKS</sequence>
<feature type="domain" description="Tetrapyrrole methylase" evidence="9">
    <location>
        <begin position="213"/>
        <end position="391"/>
    </location>
</feature>
<evidence type="ECO:0000256" key="6">
    <source>
        <dbReference type="ARBA" id="ARBA00022679"/>
    </source>
</evidence>
<dbReference type="InterPro" id="IPR014777">
    <property type="entry name" value="4pyrrole_Mease_sub1"/>
</dbReference>
<dbReference type="NCBIfam" id="TIGR00522">
    <property type="entry name" value="dph5"/>
    <property type="match status" value="1"/>
</dbReference>
<keyword evidence="7" id="KW-0949">S-adenosyl-L-methionine</keyword>
<comment type="function">
    <text evidence="1">S-adenosyl-L-methionine-dependent methyltransferase that catalyzes four methylations of the modified target histidine residue in translation elongation factor 2 (EF-2), to form an intermediate called diphthine methyl ester. The four successive methylation reactions represent the second step of diphthamide biosynthesis.</text>
</comment>
<reference evidence="10" key="1">
    <citation type="submission" date="2021-06" db="EMBL/GenBank/DDBJ databases">
        <authorList>
            <person name="Kallberg Y."/>
            <person name="Tangrot J."/>
            <person name="Rosling A."/>
        </authorList>
    </citation>
    <scope>NUCLEOTIDE SEQUENCE</scope>
    <source>
        <strain evidence="10">FL130A</strain>
    </source>
</reference>